<comment type="subcellular location">
    <subcellularLocation>
        <location evidence="1">Mitochondrion inner membrane</location>
        <topology evidence="1">Multi-pass membrane protein</topology>
    </subcellularLocation>
</comment>
<keyword evidence="8 13" id="KW-1133">Transmembrane helix</keyword>
<dbReference type="InterPro" id="IPR035973">
    <property type="entry name" value="Cyt_c_oxidase_su3-like_sf"/>
</dbReference>
<dbReference type="Gene3D" id="1.20.120.80">
    <property type="entry name" value="Cytochrome c oxidase, subunit III, four-helix bundle"/>
    <property type="match status" value="1"/>
</dbReference>
<dbReference type="GO" id="GO:0005743">
    <property type="term" value="C:mitochondrial inner membrane"/>
    <property type="evidence" value="ECO:0007669"/>
    <property type="project" value="UniProtKB-SubCell"/>
</dbReference>
<comment type="subunit">
    <text evidence="3">Component of the cytochrome c oxidase (complex IV, CIV), a multisubunit enzyme composed of a catalytic core of 3 subunits and several supernumerary subunits. The complex exists as a monomer or a dimer and forms supercomplexes (SCs) in the inner mitochondrial membrane with ubiquinol-cytochrome c oxidoreductase (cytochrome b-c1 complex, complex III, CIII).</text>
</comment>
<dbReference type="GO" id="GO:0004129">
    <property type="term" value="F:cytochrome-c oxidase activity"/>
    <property type="evidence" value="ECO:0007669"/>
    <property type="project" value="UniProtKB-EC"/>
</dbReference>
<dbReference type="FunFam" id="1.10.287.70:FF:000075">
    <property type="entry name" value="Cytochrome c oxidase subunit 3"/>
    <property type="match status" value="1"/>
</dbReference>
<feature type="transmembrane region" description="Helical" evidence="13">
    <location>
        <begin position="17"/>
        <end position="36"/>
    </location>
</feature>
<dbReference type="InterPro" id="IPR033945">
    <property type="entry name" value="Cyt_c_oxase_su3_dom"/>
</dbReference>
<dbReference type="InterPro" id="IPR013833">
    <property type="entry name" value="Cyt_c_oxidase_su3_a-hlx"/>
</dbReference>
<evidence type="ECO:0000259" key="14">
    <source>
        <dbReference type="PROSITE" id="PS50253"/>
    </source>
</evidence>
<evidence type="ECO:0000256" key="1">
    <source>
        <dbReference type="ARBA" id="ARBA00004448"/>
    </source>
</evidence>
<proteinExistence type="inferred from homology"/>
<evidence type="ECO:0000256" key="9">
    <source>
        <dbReference type="ARBA" id="ARBA00023128"/>
    </source>
</evidence>
<evidence type="ECO:0000256" key="10">
    <source>
        <dbReference type="ARBA" id="ARBA00023136"/>
    </source>
</evidence>
<dbReference type="Pfam" id="PF00510">
    <property type="entry name" value="COX3"/>
    <property type="match status" value="1"/>
</dbReference>
<dbReference type="InterPro" id="IPR024791">
    <property type="entry name" value="Cyt_c/ubiquinol_Oxase_su3"/>
</dbReference>
<evidence type="ECO:0000256" key="12">
    <source>
        <dbReference type="RuleBase" id="RU003375"/>
    </source>
</evidence>
<feature type="transmembrane region" description="Helical" evidence="13">
    <location>
        <begin position="200"/>
        <end position="223"/>
    </location>
</feature>
<evidence type="ECO:0000256" key="13">
    <source>
        <dbReference type="SAM" id="Phobius"/>
    </source>
</evidence>
<evidence type="ECO:0000256" key="6">
    <source>
        <dbReference type="ARBA" id="ARBA00022792"/>
    </source>
</evidence>
<comment type="function">
    <text evidence="12">Component of the cytochrome c oxidase, the last enzyme in the mitochondrial electron transport chain which drives oxidative phosphorylation. The respiratory chain contains 3 multisubunit complexes succinate dehydrogenase (complex II, CII), ubiquinol-cytochrome c oxidoreductase (cytochrome b-c1 complex, complex III, CIII) and cytochrome c oxidase (complex IV, CIV), that cooperate to transfer electrons derived from NADH and succinate to molecular oxygen, creating an electrochemical gradient over the inner membrane that drives transmembrane transport and the ATP synthase. Cytochrome c oxidase is the component of the respiratory chain that catalyzes the reduction of oxygen to water. Electrons originating from reduced cytochrome c in the intermembrane space (IMS) are transferred via the dinuclear copper A center (CU(A)) of subunit 2 and heme A of subunit 1 to the active site in subunit 1, a binuclear center (BNC) formed by heme A3 and copper B (CU(B)). The BNC reduces molecular oxygen to 2 water molecules using 4 electrons from cytochrome c in the IMS and 4 protons from the mitochondrial matrix.</text>
</comment>
<evidence type="ECO:0000256" key="11">
    <source>
        <dbReference type="ARBA" id="ARBA00049512"/>
    </source>
</evidence>
<accession>A0A5D3BFB3</accession>
<evidence type="ECO:0000256" key="4">
    <source>
        <dbReference type="ARBA" id="ARBA00015944"/>
    </source>
</evidence>
<feature type="transmembrane region" description="Helical" evidence="13">
    <location>
        <begin position="243"/>
        <end position="262"/>
    </location>
</feature>
<feature type="transmembrane region" description="Helical" evidence="13">
    <location>
        <begin position="282"/>
        <end position="304"/>
    </location>
</feature>
<protein>
    <recommendedName>
        <fullName evidence="4 12">Cytochrome c oxidase subunit 3</fullName>
    </recommendedName>
</protein>
<dbReference type="Proteomes" id="UP000321947">
    <property type="component" value="Unassembled WGS sequence"/>
</dbReference>
<dbReference type="EMBL" id="SSTD01018599">
    <property type="protein sequence ID" value="TYJ97776.1"/>
    <property type="molecule type" value="Genomic_DNA"/>
</dbReference>
<keyword evidence="6" id="KW-0999">Mitochondrion inner membrane</keyword>
<comment type="similarity">
    <text evidence="2 12">Belongs to the cytochrome c oxidase subunit 3 family.</text>
</comment>
<dbReference type="FunFam" id="1.20.120.80:FF:000002">
    <property type="entry name" value="Cytochrome c oxidase subunit 3"/>
    <property type="match status" value="1"/>
</dbReference>
<dbReference type="PROSITE" id="PS50253">
    <property type="entry name" value="COX3"/>
    <property type="match status" value="1"/>
</dbReference>
<dbReference type="SUPFAM" id="SSF81452">
    <property type="entry name" value="Cytochrome c oxidase subunit III-like"/>
    <property type="match status" value="1"/>
</dbReference>
<evidence type="ECO:0000256" key="3">
    <source>
        <dbReference type="ARBA" id="ARBA00011164"/>
    </source>
</evidence>
<gene>
    <name evidence="15" type="ORF">E5676_scaffold75799G00010</name>
</gene>
<feature type="transmembrane region" description="Helical" evidence="13">
    <location>
        <begin position="81"/>
        <end position="101"/>
    </location>
</feature>
<comment type="caution">
    <text evidence="15">The sequence shown here is derived from an EMBL/GenBank/DDBJ whole genome shotgun (WGS) entry which is preliminary data.</text>
</comment>
<evidence type="ECO:0000256" key="2">
    <source>
        <dbReference type="ARBA" id="ARBA00010581"/>
    </source>
</evidence>
<comment type="catalytic activity">
    <reaction evidence="11">
        <text>4 Fe(II)-[cytochrome c] + O2 + 8 H(+)(in) = 4 Fe(III)-[cytochrome c] + 2 H2O + 4 H(+)(out)</text>
        <dbReference type="Rhea" id="RHEA:11436"/>
        <dbReference type="Rhea" id="RHEA-COMP:10350"/>
        <dbReference type="Rhea" id="RHEA-COMP:14399"/>
        <dbReference type="ChEBI" id="CHEBI:15377"/>
        <dbReference type="ChEBI" id="CHEBI:15378"/>
        <dbReference type="ChEBI" id="CHEBI:15379"/>
        <dbReference type="ChEBI" id="CHEBI:29033"/>
        <dbReference type="ChEBI" id="CHEBI:29034"/>
        <dbReference type="EC" id="7.1.1.9"/>
    </reaction>
    <physiologicalReaction direction="left-to-right" evidence="11">
        <dbReference type="Rhea" id="RHEA:11437"/>
    </physiologicalReaction>
</comment>
<reference evidence="15 16" key="1">
    <citation type="submission" date="2019-08" db="EMBL/GenBank/DDBJ databases">
        <title>Draft genome sequences of two oriental melons (Cucumis melo L. var makuwa).</title>
        <authorList>
            <person name="Kwon S.-Y."/>
        </authorList>
    </citation>
    <scope>NUCLEOTIDE SEQUENCE [LARGE SCALE GENOMIC DNA]</scope>
    <source>
        <strain evidence="16">cv. Chang Bougi</strain>
        <tissue evidence="15">Leaf</tissue>
    </source>
</reference>
<evidence type="ECO:0000313" key="15">
    <source>
        <dbReference type="EMBL" id="TYJ97776.1"/>
    </source>
</evidence>
<dbReference type="AlphaFoldDB" id="A0A5D3BFB3"/>
<feature type="transmembrane region" description="Helical" evidence="13">
    <location>
        <begin position="162"/>
        <end position="180"/>
    </location>
</feature>
<dbReference type="CDD" id="cd01665">
    <property type="entry name" value="Cyt_c_Oxidase_III"/>
    <property type="match status" value="1"/>
</dbReference>
<name>A0A5D3BFB3_CUCMM</name>
<keyword evidence="7" id="KW-1278">Translocase</keyword>
<dbReference type="Gene3D" id="1.10.287.70">
    <property type="match status" value="1"/>
</dbReference>
<evidence type="ECO:0000256" key="5">
    <source>
        <dbReference type="ARBA" id="ARBA00022692"/>
    </source>
</evidence>
<keyword evidence="9 12" id="KW-0496">Mitochondrion</keyword>
<evidence type="ECO:0000256" key="8">
    <source>
        <dbReference type="ARBA" id="ARBA00022989"/>
    </source>
</evidence>
<dbReference type="InterPro" id="IPR000298">
    <property type="entry name" value="Cyt_c_oxidase-like_su3"/>
</dbReference>
<dbReference type="GO" id="GO:0006123">
    <property type="term" value="P:mitochondrial electron transport, cytochrome c to oxygen"/>
    <property type="evidence" value="ECO:0007669"/>
    <property type="project" value="TreeGrafter"/>
</dbReference>
<keyword evidence="5 12" id="KW-0812">Transmembrane</keyword>
<organism evidence="15 16">
    <name type="scientific">Cucumis melo var. makuwa</name>
    <name type="common">Oriental melon</name>
    <dbReference type="NCBI Taxonomy" id="1194695"/>
    <lineage>
        <taxon>Eukaryota</taxon>
        <taxon>Viridiplantae</taxon>
        <taxon>Streptophyta</taxon>
        <taxon>Embryophyta</taxon>
        <taxon>Tracheophyta</taxon>
        <taxon>Spermatophyta</taxon>
        <taxon>Magnoliopsida</taxon>
        <taxon>eudicotyledons</taxon>
        <taxon>Gunneridae</taxon>
        <taxon>Pentapetalae</taxon>
        <taxon>rosids</taxon>
        <taxon>fabids</taxon>
        <taxon>Cucurbitales</taxon>
        <taxon>Cucurbitaceae</taxon>
        <taxon>Benincaseae</taxon>
        <taxon>Cucumis</taxon>
    </lineage>
</organism>
<dbReference type="PANTHER" id="PTHR11403">
    <property type="entry name" value="CYTOCHROME C OXIDASE SUBUNIT III"/>
    <property type="match status" value="1"/>
</dbReference>
<evidence type="ECO:0000313" key="16">
    <source>
        <dbReference type="Proteomes" id="UP000321947"/>
    </source>
</evidence>
<feature type="transmembrane region" description="Helical" evidence="13">
    <location>
        <begin position="43"/>
        <end position="61"/>
    </location>
</feature>
<dbReference type="PANTHER" id="PTHR11403:SF7">
    <property type="entry name" value="CYTOCHROME C OXIDASE SUBUNIT 3"/>
    <property type="match status" value="1"/>
</dbReference>
<keyword evidence="10 13" id="KW-0472">Membrane</keyword>
<sequence length="348" mass="39340">MIESQRHSYHLVDPSPWPISGSLGALATTVGGVMYMHSFQGGARLLSLGLIFLLYTMFVWWRDVLRESTLEGHHTKVVQLGLRYGFLLFIVSEVMFLFAFFRASSHSSLAPTVEIGGIWPPKGIGVLDPREIPFLNTPILLSSGAAVTWAHHAILAGKEKRAVYALVATVSLALVFTGFQGMEYYQAPFTISDSIYGSTFFLATGFHGFHVIIGTLFLIVCGIRQYLGHLTKEHHVGFEAAAWYWHFVDVVRLFLFVSIYWWGGIEEIMADHVHQEMTRNWILVYLRLFLFISIKDLFLALISFPNKSKNLMDSSLPAMKDIHFSDSSTRTDYEMGKLSRVRLDFSPS</sequence>
<feature type="domain" description="Heme-copper oxidase subunit III family profile" evidence="14">
    <location>
        <begin position="5"/>
        <end position="264"/>
    </location>
</feature>
<evidence type="ECO:0000256" key="7">
    <source>
        <dbReference type="ARBA" id="ARBA00022967"/>
    </source>
</evidence>